<comment type="caution">
    <text evidence="1">The sequence shown here is derived from an EMBL/GenBank/DDBJ whole genome shotgun (WGS) entry which is preliminary data.</text>
</comment>
<organism evidence="1 2">
    <name type="scientific">Sphaerisporangium melleum</name>
    <dbReference type="NCBI Taxonomy" id="321316"/>
    <lineage>
        <taxon>Bacteria</taxon>
        <taxon>Bacillati</taxon>
        <taxon>Actinomycetota</taxon>
        <taxon>Actinomycetes</taxon>
        <taxon>Streptosporangiales</taxon>
        <taxon>Streptosporangiaceae</taxon>
        <taxon>Sphaerisporangium</taxon>
    </lineage>
</organism>
<keyword evidence="2" id="KW-1185">Reference proteome</keyword>
<proteinExistence type="predicted"/>
<protein>
    <submittedName>
        <fullName evidence="1">Uncharacterized protein</fullName>
    </submittedName>
</protein>
<sequence>MVLIGFLPIRAYGNPPCPSGSAIFGLSSRKTAANEDQPLHQAQAARISVSVRCASAGLAGGGAPDAATGAGNQEQVTSTIDTTVQRTRALSLAATGSLGDEAVRVAVKV</sequence>
<dbReference type="AlphaFoldDB" id="A0A917RBN9"/>
<name>A0A917RBN9_9ACTN</name>
<accession>A0A917RBN9</accession>
<dbReference type="Proteomes" id="UP000645217">
    <property type="component" value="Unassembled WGS sequence"/>
</dbReference>
<evidence type="ECO:0000313" key="1">
    <source>
        <dbReference type="EMBL" id="GGL00300.1"/>
    </source>
</evidence>
<gene>
    <name evidence="1" type="ORF">GCM10007964_48010</name>
</gene>
<reference evidence="1" key="1">
    <citation type="journal article" date="2014" name="Int. J. Syst. Evol. Microbiol.">
        <title>Complete genome sequence of Corynebacterium casei LMG S-19264T (=DSM 44701T), isolated from a smear-ripened cheese.</title>
        <authorList>
            <consortium name="US DOE Joint Genome Institute (JGI-PGF)"/>
            <person name="Walter F."/>
            <person name="Albersmeier A."/>
            <person name="Kalinowski J."/>
            <person name="Ruckert C."/>
        </authorList>
    </citation>
    <scope>NUCLEOTIDE SEQUENCE</scope>
    <source>
        <strain evidence="1">JCM 13064</strain>
    </source>
</reference>
<evidence type="ECO:0000313" key="2">
    <source>
        <dbReference type="Proteomes" id="UP000645217"/>
    </source>
</evidence>
<reference evidence="1" key="2">
    <citation type="submission" date="2020-09" db="EMBL/GenBank/DDBJ databases">
        <authorList>
            <person name="Sun Q."/>
            <person name="Ohkuma M."/>
        </authorList>
    </citation>
    <scope>NUCLEOTIDE SEQUENCE</scope>
    <source>
        <strain evidence="1">JCM 13064</strain>
    </source>
</reference>
<dbReference type="EMBL" id="BMNT01000027">
    <property type="protein sequence ID" value="GGL00300.1"/>
    <property type="molecule type" value="Genomic_DNA"/>
</dbReference>